<dbReference type="NCBIfam" id="TIGR00254">
    <property type="entry name" value="GGDEF"/>
    <property type="match status" value="1"/>
</dbReference>
<dbReference type="Gene3D" id="3.20.20.450">
    <property type="entry name" value="EAL domain"/>
    <property type="match status" value="1"/>
</dbReference>
<dbReference type="SMART" id="SM00052">
    <property type="entry name" value="EAL"/>
    <property type="match status" value="1"/>
</dbReference>
<dbReference type="Pfam" id="PF02743">
    <property type="entry name" value="dCache_1"/>
    <property type="match status" value="1"/>
</dbReference>
<evidence type="ECO:0000256" key="5">
    <source>
        <dbReference type="ARBA" id="ARBA00023136"/>
    </source>
</evidence>
<keyword evidence="3 6" id="KW-0812">Transmembrane</keyword>
<dbReference type="SUPFAM" id="SSF55073">
    <property type="entry name" value="Nucleotide cyclase"/>
    <property type="match status" value="1"/>
</dbReference>
<gene>
    <name evidence="9" type="ORF">ACFQE0_23020</name>
</gene>
<dbReference type="InterPro" id="IPR035965">
    <property type="entry name" value="PAS-like_dom_sf"/>
</dbReference>
<feature type="domain" description="GGDEF" evidence="8">
    <location>
        <begin position="499"/>
        <end position="631"/>
    </location>
</feature>
<dbReference type="Proteomes" id="UP001596292">
    <property type="component" value="Unassembled WGS sequence"/>
</dbReference>
<dbReference type="InterPro" id="IPR052155">
    <property type="entry name" value="Biofilm_reg_signaling"/>
</dbReference>
<evidence type="ECO:0000256" key="4">
    <source>
        <dbReference type="ARBA" id="ARBA00022989"/>
    </source>
</evidence>
<dbReference type="CDD" id="cd12914">
    <property type="entry name" value="PDC1_DGC_like"/>
    <property type="match status" value="1"/>
</dbReference>
<dbReference type="SMART" id="SM00267">
    <property type="entry name" value="GGDEF"/>
    <property type="match status" value="1"/>
</dbReference>
<evidence type="ECO:0000313" key="9">
    <source>
        <dbReference type="EMBL" id="MFC6792193.1"/>
    </source>
</evidence>
<feature type="transmembrane region" description="Helical" evidence="6">
    <location>
        <begin position="21"/>
        <end position="42"/>
    </location>
</feature>
<evidence type="ECO:0000259" key="7">
    <source>
        <dbReference type="PROSITE" id="PS50883"/>
    </source>
</evidence>
<dbReference type="InterPro" id="IPR000160">
    <property type="entry name" value="GGDEF_dom"/>
</dbReference>
<proteinExistence type="predicted"/>
<evidence type="ECO:0000259" key="8">
    <source>
        <dbReference type="PROSITE" id="PS50887"/>
    </source>
</evidence>
<dbReference type="Pfam" id="PF00563">
    <property type="entry name" value="EAL"/>
    <property type="match status" value="1"/>
</dbReference>
<dbReference type="InterPro" id="IPR035919">
    <property type="entry name" value="EAL_sf"/>
</dbReference>
<sequence>MRHFSLVSRLGSPFPQIGRPLIGGVCLTAIIAFVTFLTVTALHEQATQDVARGLTSLSTVLADQADHALQAIELAQDAVIEKLNEAPDRASYALAAGNHSLHEELRTRVSSLPQINALTVLDNNGRLLNFSRRWPIPSIDLSDRDYFQQLAANPTLQRVISRPFQNRGDGIWTIYIARKVTAADGTFLGAVLGAVELRYFEDLYRRIVPAEDFNVGVFRNDGVLFIRFPHRENAIGNTFPTSTVMALTSAGIAGRDARAESPIDGSDRFVSVRSLTHYPMRLYVSRDAAIGLTPFRRQVLAVGLVAVMLAAGLNLSLFYAYRKLRAREDHTRAEERHRAELDLRKQHAAFGVALDNMTQGLCLFSGSGELVVMNARFAELHGIPPELRVQGTLASQIQQTIIEHLSVGYDRCDLLQRPPGVAPIRTTVHFTDDRTLEIVRAPVPGGGWVCTHEDITERRRAEERMLFLASHDVLTDLSNRRLFEQQVEQTLVASANAATEAALLCIDLDHFKQVNDVFGHPTGDSLLAEVARRLSGLGDRCVPARLGGDEFAIVATDITGARGPAEWAQAVIDALAEPFDLAETRVEIGCSIGIAVFPQDGDTYDRLLCAADMALFRAKRQSKGGFAFFEPAMETEARARHELARDLKAAIGTSQLLLHYQPQFAVATGEILGFEALLRWNHPLRGPISPAQFIPIAEETGLILPVGEWVLRAACEEAARWEKPLGIAVNLSIAQFKQEGLPAVVMEAIRDARLDPSRLEIEVTESLLLQNTSRAQDLLLTLKREGVRVAIDDFGTGYSSLLTLQSFPFDRIKIDRSFVGQIGVTPKGAAIVQAIIALGSSLGMPVIAEGIETEEQLAFLRKYDCAEIQGYLCGRPQPIVEYRTLTDADFAFHSRRRA</sequence>
<name>A0ABW2BP20_9HYPH</name>
<dbReference type="EMBL" id="JBHSWN010000001">
    <property type="protein sequence ID" value="MFC6792193.1"/>
    <property type="molecule type" value="Genomic_DNA"/>
</dbReference>
<keyword evidence="4 6" id="KW-1133">Transmembrane helix</keyword>
<dbReference type="InterPro" id="IPR029787">
    <property type="entry name" value="Nucleotide_cyclase"/>
</dbReference>
<dbReference type="SUPFAM" id="SSF141868">
    <property type="entry name" value="EAL domain-like"/>
    <property type="match status" value="1"/>
</dbReference>
<dbReference type="PROSITE" id="PS50883">
    <property type="entry name" value="EAL"/>
    <property type="match status" value="1"/>
</dbReference>
<comment type="caution">
    <text evidence="9">The sequence shown here is derived from an EMBL/GenBank/DDBJ whole genome shotgun (WGS) entry which is preliminary data.</text>
</comment>
<organism evidence="9 10">
    <name type="scientific">Methylobacterium komagatae</name>
    <dbReference type="NCBI Taxonomy" id="374425"/>
    <lineage>
        <taxon>Bacteria</taxon>
        <taxon>Pseudomonadati</taxon>
        <taxon>Pseudomonadota</taxon>
        <taxon>Alphaproteobacteria</taxon>
        <taxon>Hyphomicrobiales</taxon>
        <taxon>Methylobacteriaceae</taxon>
        <taxon>Methylobacterium</taxon>
    </lineage>
</organism>
<dbReference type="Gene3D" id="3.30.70.270">
    <property type="match status" value="1"/>
</dbReference>
<dbReference type="InterPro" id="IPR043128">
    <property type="entry name" value="Rev_trsase/Diguanyl_cyclase"/>
</dbReference>
<keyword evidence="10" id="KW-1185">Reference proteome</keyword>
<dbReference type="Pfam" id="PF00990">
    <property type="entry name" value="GGDEF"/>
    <property type="match status" value="1"/>
</dbReference>
<dbReference type="PROSITE" id="PS50887">
    <property type="entry name" value="GGDEF"/>
    <property type="match status" value="1"/>
</dbReference>
<feature type="domain" description="EAL" evidence="7">
    <location>
        <begin position="640"/>
        <end position="890"/>
    </location>
</feature>
<dbReference type="InterPro" id="IPR001633">
    <property type="entry name" value="EAL_dom"/>
</dbReference>
<dbReference type="Gene3D" id="3.30.450.20">
    <property type="entry name" value="PAS domain"/>
    <property type="match status" value="3"/>
</dbReference>
<reference evidence="10" key="1">
    <citation type="journal article" date="2019" name="Int. J. Syst. Evol. Microbiol.">
        <title>The Global Catalogue of Microorganisms (GCM) 10K type strain sequencing project: providing services to taxonomists for standard genome sequencing and annotation.</title>
        <authorList>
            <consortium name="The Broad Institute Genomics Platform"/>
            <consortium name="The Broad Institute Genome Sequencing Center for Infectious Disease"/>
            <person name="Wu L."/>
            <person name="Ma J."/>
        </authorList>
    </citation>
    <scope>NUCLEOTIDE SEQUENCE [LARGE SCALE GENOMIC DNA]</scope>
    <source>
        <strain evidence="10">CCUG 48316</strain>
    </source>
</reference>
<dbReference type="CDD" id="cd01949">
    <property type="entry name" value="GGDEF"/>
    <property type="match status" value="1"/>
</dbReference>
<feature type="transmembrane region" description="Helical" evidence="6">
    <location>
        <begin position="299"/>
        <end position="321"/>
    </location>
</feature>
<keyword evidence="5 6" id="KW-0472">Membrane</keyword>
<dbReference type="InterPro" id="IPR033479">
    <property type="entry name" value="dCache_1"/>
</dbReference>
<dbReference type="Pfam" id="PF12860">
    <property type="entry name" value="PAS_7"/>
    <property type="match status" value="1"/>
</dbReference>
<dbReference type="CDD" id="cd01948">
    <property type="entry name" value="EAL"/>
    <property type="match status" value="1"/>
</dbReference>
<dbReference type="RefSeq" id="WP_378973843.1">
    <property type="nucleotide sequence ID" value="NZ_JBHSWN010000001.1"/>
</dbReference>
<evidence type="ECO:0000256" key="6">
    <source>
        <dbReference type="SAM" id="Phobius"/>
    </source>
</evidence>
<evidence type="ECO:0000313" key="10">
    <source>
        <dbReference type="Proteomes" id="UP001596292"/>
    </source>
</evidence>
<dbReference type="PANTHER" id="PTHR44757:SF2">
    <property type="entry name" value="BIOFILM ARCHITECTURE MAINTENANCE PROTEIN MBAA"/>
    <property type="match status" value="1"/>
</dbReference>
<protein>
    <submittedName>
        <fullName evidence="9">EAL domain-containing protein</fullName>
    </submittedName>
</protein>
<dbReference type="CDD" id="cd12915">
    <property type="entry name" value="PDC2_DGC_like"/>
    <property type="match status" value="1"/>
</dbReference>
<keyword evidence="2" id="KW-1003">Cell membrane</keyword>
<dbReference type="PANTHER" id="PTHR44757">
    <property type="entry name" value="DIGUANYLATE CYCLASE DGCP"/>
    <property type="match status" value="1"/>
</dbReference>
<accession>A0ABW2BP20</accession>
<evidence type="ECO:0000256" key="2">
    <source>
        <dbReference type="ARBA" id="ARBA00022475"/>
    </source>
</evidence>
<dbReference type="SUPFAM" id="SSF55785">
    <property type="entry name" value="PYP-like sensor domain (PAS domain)"/>
    <property type="match status" value="1"/>
</dbReference>
<comment type="subcellular location">
    <subcellularLocation>
        <location evidence="1">Cell membrane</location>
        <topology evidence="1">Multi-pass membrane protein</topology>
    </subcellularLocation>
</comment>
<evidence type="ECO:0000256" key="1">
    <source>
        <dbReference type="ARBA" id="ARBA00004651"/>
    </source>
</evidence>
<evidence type="ECO:0000256" key="3">
    <source>
        <dbReference type="ARBA" id="ARBA00022692"/>
    </source>
</evidence>